<sequence>MLKKTLLIVCTLLLASGCSVITDYQLSHQLVESIEQLVVKHNDTEHTRNKMETYYKNMEKSMNQFQRSIQETGKADPNELKALLSDMDQVIAELHNYQTEEEKVLKQLDQLMKKAEEISGDKGPLAKETLNLFQQLVQRESRLAEVNIGILTANKNYYTAIAKKKTPPKDQFESLNQERKKLEKETETLIQKFNQSWGRFSEEVTGQPLNKSNSKPSL</sequence>
<dbReference type="EMBL" id="JAECVW010000002">
    <property type="protein sequence ID" value="MBH8594862.1"/>
    <property type="molecule type" value="Genomic_DNA"/>
</dbReference>
<evidence type="ECO:0000313" key="3">
    <source>
        <dbReference type="EMBL" id="MBH8594862.1"/>
    </source>
</evidence>
<evidence type="ECO:0000313" key="4">
    <source>
        <dbReference type="Proteomes" id="UP000633619"/>
    </source>
</evidence>
<feature type="chain" id="PRO_5034218976" description="Cell-wall binding lipoprotein" evidence="2">
    <location>
        <begin position="22"/>
        <end position="218"/>
    </location>
</feature>
<evidence type="ECO:0008006" key="5">
    <source>
        <dbReference type="Google" id="ProtNLM"/>
    </source>
</evidence>
<comment type="caution">
    <text evidence="3">The sequence shown here is derived from an EMBL/GenBank/DDBJ whole genome shotgun (WGS) entry which is preliminary data.</text>
</comment>
<protein>
    <recommendedName>
        <fullName evidence="5">Cell-wall binding lipoprotein</fullName>
    </recommendedName>
</protein>
<proteinExistence type="predicted"/>
<evidence type="ECO:0000256" key="2">
    <source>
        <dbReference type="SAM" id="SignalP"/>
    </source>
</evidence>
<organism evidence="3 4">
    <name type="scientific">Thermoactinomyces intermedius</name>
    <dbReference type="NCBI Taxonomy" id="2024"/>
    <lineage>
        <taxon>Bacteria</taxon>
        <taxon>Bacillati</taxon>
        <taxon>Bacillota</taxon>
        <taxon>Bacilli</taxon>
        <taxon>Bacillales</taxon>
        <taxon>Thermoactinomycetaceae</taxon>
        <taxon>Thermoactinomyces</taxon>
    </lineage>
</organism>
<accession>A0A8I1ABM4</accession>
<feature type="signal peptide" evidence="2">
    <location>
        <begin position="1"/>
        <end position="21"/>
    </location>
</feature>
<feature type="coiled-coil region" evidence="1">
    <location>
        <begin position="80"/>
        <end position="118"/>
    </location>
</feature>
<reference evidence="3 4" key="1">
    <citation type="submission" date="2020-12" db="EMBL/GenBank/DDBJ databases">
        <title>WGS of Thermoactinomyces spp.</title>
        <authorList>
            <person name="Cheng K."/>
        </authorList>
    </citation>
    <scope>NUCLEOTIDE SEQUENCE [LARGE SCALE GENOMIC DNA]</scope>
    <source>
        <strain evidence="4">CICC 10671\DSM 43846</strain>
    </source>
</reference>
<dbReference type="Proteomes" id="UP000633619">
    <property type="component" value="Unassembled WGS sequence"/>
</dbReference>
<dbReference type="PROSITE" id="PS51257">
    <property type="entry name" value="PROKAR_LIPOPROTEIN"/>
    <property type="match status" value="1"/>
</dbReference>
<keyword evidence="2" id="KW-0732">Signal</keyword>
<dbReference type="AlphaFoldDB" id="A0A8I1ABM4"/>
<keyword evidence="1" id="KW-0175">Coiled coil</keyword>
<keyword evidence="4" id="KW-1185">Reference proteome</keyword>
<evidence type="ECO:0000256" key="1">
    <source>
        <dbReference type="SAM" id="Coils"/>
    </source>
</evidence>
<name>A0A8I1ABM4_THEIN</name>
<dbReference type="Gene3D" id="1.20.120.520">
    <property type="entry name" value="nmb1532 protein domain like"/>
    <property type="match status" value="1"/>
</dbReference>
<gene>
    <name evidence="3" type="ORF">I8U20_05900</name>
</gene>
<dbReference type="RefSeq" id="WP_181732517.1">
    <property type="nucleotide sequence ID" value="NZ_JACEIR010000008.1"/>
</dbReference>